<keyword evidence="4" id="KW-1134">Transmembrane beta strand</keyword>
<dbReference type="InterPro" id="IPR049712">
    <property type="entry name" value="Poly_export"/>
</dbReference>
<dbReference type="Pfam" id="PF22461">
    <property type="entry name" value="SLBB_2"/>
    <property type="match status" value="1"/>
</dbReference>
<dbReference type="GO" id="GO:0015288">
    <property type="term" value="F:porin activity"/>
    <property type="evidence" value="ECO:0007669"/>
    <property type="project" value="UniProtKB-KW"/>
</dbReference>
<evidence type="ECO:0000256" key="8">
    <source>
        <dbReference type="ARBA" id="ARBA00023047"/>
    </source>
</evidence>
<evidence type="ECO:0000256" key="4">
    <source>
        <dbReference type="ARBA" id="ARBA00022452"/>
    </source>
</evidence>
<accession>A0A1I5WHJ8</accession>
<evidence type="ECO:0000256" key="10">
    <source>
        <dbReference type="ARBA" id="ARBA00023114"/>
    </source>
</evidence>
<keyword evidence="6 15" id="KW-0812">Transmembrane</keyword>
<dbReference type="Pfam" id="PF02563">
    <property type="entry name" value="Poly_export"/>
    <property type="match status" value="1"/>
</dbReference>
<keyword evidence="15" id="KW-1133">Transmembrane helix</keyword>
<dbReference type="Gene3D" id="3.10.560.10">
    <property type="entry name" value="Outer membrane lipoprotein wza domain like"/>
    <property type="match status" value="1"/>
</dbReference>
<evidence type="ECO:0000256" key="6">
    <source>
        <dbReference type="ARBA" id="ARBA00022692"/>
    </source>
</evidence>
<proteinExistence type="inferred from homology"/>
<evidence type="ECO:0000256" key="7">
    <source>
        <dbReference type="ARBA" id="ARBA00022729"/>
    </source>
</evidence>
<keyword evidence="10" id="KW-0626">Porin</keyword>
<dbReference type="GO" id="GO:0046930">
    <property type="term" value="C:pore complex"/>
    <property type="evidence" value="ECO:0007669"/>
    <property type="project" value="UniProtKB-KW"/>
</dbReference>
<dbReference type="STRING" id="1465490.SAMN05444277_106176"/>
<feature type="domain" description="Polysaccharide export protein N-terminal" evidence="16">
    <location>
        <begin position="50"/>
        <end position="136"/>
    </location>
</feature>
<comment type="subcellular location">
    <subcellularLocation>
        <location evidence="1">Cell outer membrane</location>
        <topology evidence="1">Multi-pass membrane protein</topology>
    </subcellularLocation>
</comment>
<dbReference type="OrthoDB" id="662756at2"/>
<keyword evidence="5" id="KW-0762">Sugar transport</keyword>
<feature type="transmembrane region" description="Helical" evidence="15">
    <location>
        <begin position="239"/>
        <end position="257"/>
    </location>
</feature>
<evidence type="ECO:0000256" key="5">
    <source>
        <dbReference type="ARBA" id="ARBA00022597"/>
    </source>
</evidence>
<evidence type="ECO:0000259" key="17">
    <source>
        <dbReference type="Pfam" id="PF22461"/>
    </source>
</evidence>
<dbReference type="PANTHER" id="PTHR33619">
    <property type="entry name" value="POLYSACCHARIDE EXPORT PROTEIN GFCE-RELATED"/>
    <property type="match status" value="1"/>
</dbReference>
<dbReference type="InterPro" id="IPR054765">
    <property type="entry name" value="SLBB_dom"/>
</dbReference>
<keyword evidence="7" id="KW-0732">Signal</keyword>
<dbReference type="InterPro" id="IPR003715">
    <property type="entry name" value="Poly_export_N"/>
</dbReference>
<evidence type="ECO:0000313" key="18">
    <source>
        <dbReference type="EMBL" id="SFQ18896.1"/>
    </source>
</evidence>
<evidence type="ECO:0000256" key="2">
    <source>
        <dbReference type="ARBA" id="ARBA00009450"/>
    </source>
</evidence>
<sequence length="259" mass="28545">MLSRFKYLIPLLACIIFIAAFSSCGVPKNFQNAVYLKDSVTDSERMVLQKPVVIMPGDRLNINITAINKEAADAFNITQGIATQGVQGYLVDAAGNIQMLQLGTVPVAGLAPAQLQQRLQKQLDDYIKGSVVTVNIANFKVMVMGEVGSPGTLQVPDGKMNILQAITQSGDLTLYAKRDNILVIREQDGKREFGRVDISSNKIFMSPYYNLQQNDVIYVEPDKAKFINNDAFLNRNVRYLGLAMTVLSAALLIVNIINR</sequence>
<evidence type="ECO:0000256" key="15">
    <source>
        <dbReference type="SAM" id="Phobius"/>
    </source>
</evidence>
<comment type="similarity">
    <text evidence="2">Belongs to the BexD/CtrA/VexA family.</text>
</comment>
<dbReference type="PROSITE" id="PS51257">
    <property type="entry name" value="PROKAR_LIPOPROTEIN"/>
    <property type="match status" value="1"/>
</dbReference>
<dbReference type="PANTHER" id="PTHR33619:SF3">
    <property type="entry name" value="POLYSACCHARIDE EXPORT PROTEIN GFCE-RELATED"/>
    <property type="match status" value="1"/>
</dbReference>
<organism evidence="18 19">
    <name type="scientific">Parafilimonas terrae</name>
    <dbReference type="NCBI Taxonomy" id="1465490"/>
    <lineage>
        <taxon>Bacteria</taxon>
        <taxon>Pseudomonadati</taxon>
        <taxon>Bacteroidota</taxon>
        <taxon>Chitinophagia</taxon>
        <taxon>Chitinophagales</taxon>
        <taxon>Chitinophagaceae</taxon>
        <taxon>Parafilimonas</taxon>
    </lineage>
</organism>
<evidence type="ECO:0000256" key="3">
    <source>
        <dbReference type="ARBA" id="ARBA00022448"/>
    </source>
</evidence>
<protein>
    <submittedName>
        <fullName evidence="18">Polysaccharide export outer membrane protein</fullName>
    </submittedName>
</protein>
<keyword evidence="13" id="KW-0998">Cell outer membrane</keyword>
<evidence type="ECO:0000256" key="13">
    <source>
        <dbReference type="ARBA" id="ARBA00023237"/>
    </source>
</evidence>
<gene>
    <name evidence="18" type="ORF">SAMN05444277_106176</name>
</gene>
<evidence type="ECO:0000313" key="19">
    <source>
        <dbReference type="Proteomes" id="UP000199031"/>
    </source>
</evidence>
<dbReference type="RefSeq" id="WP_090658531.1">
    <property type="nucleotide sequence ID" value="NZ_FOXQ01000006.1"/>
</dbReference>
<evidence type="ECO:0000256" key="12">
    <source>
        <dbReference type="ARBA" id="ARBA00023139"/>
    </source>
</evidence>
<feature type="domain" description="SLBB" evidence="17">
    <location>
        <begin position="140"/>
        <end position="219"/>
    </location>
</feature>
<keyword evidence="9" id="KW-0406">Ion transport</keyword>
<keyword evidence="8" id="KW-0625">Polysaccharide transport</keyword>
<keyword evidence="11 15" id="KW-0472">Membrane</keyword>
<evidence type="ECO:0000256" key="11">
    <source>
        <dbReference type="ARBA" id="ARBA00023136"/>
    </source>
</evidence>
<evidence type="ECO:0000256" key="14">
    <source>
        <dbReference type="ARBA" id="ARBA00023288"/>
    </source>
</evidence>
<evidence type="ECO:0000256" key="9">
    <source>
        <dbReference type="ARBA" id="ARBA00023065"/>
    </source>
</evidence>
<dbReference type="Proteomes" id="UP000199031">
    <property type="component" value="Unassembled WGS sequence"/>
</dbReference>
<keyword evidence="14" id="KW-0449">Lipoprotein</keyword>
<dbReference type="GO" id="GO:0009279">
    <property type="term" value="C:cell outer membrane"/>
    <property type="evidence" value="ECO:0007669"/>
    <property type="project" value="UniProtKB-SubCell"/>
</dbReference>
<keyword evidence="19" id="KW-1185">Reference proteome</keyword>
<dbReference type="GO" id="GO:0006811">
    <property type="term" value="P:monoatomic ion transport"/>
    <property type="evidence" value="ECO:0007669"/>
    <property type="project" value="UniProtKB-KW"/>
</dbReference>
<keyword evidence="12" id="KW-0564">Palmitate</keyword>
<dbReference type="AlphaFoldDB" id="A0A1I5WHJ8"/>
<dbReference type="GO" id="GO:0015159">
    <property type="term" value="F:polysaccharide transmembrane transporter activity"/>
    <property type="evidence" value="ECO:0007669"/>
    <property type="project" value="InterPro"/>
</dbReference>
<name>A0A1I5WHJ8_9BACT</name>
<evidence type="ECO:0000259" key="16">
    <source>
        <dbReference type="Pfam" id="PF02563"/>
    </source>
</evidence>
<evidence type="ECO:0000256" key="1">
    <source>
        <dbReference type="ARBA" id="ARBA00004571"/>
    </source>
</evidence>
<keyword evidence="3" id="KW-0813">Transport</keyword>
<reference evidence="18 19" key="1">
    <citation type="submission" date="2016-10" db="EMBL/GenBank/DDBJ databases">
        <authorList>
            <person name="de Groot N.N."/>
        </authorList>
    </citation>
    <scope>NUCLEOTIDE SEQUENCE [LARGE SCALE GENOMIC DNA]</scope>
    <source>
        <strain evidence="18 19">DSM 28286</strain>
    </source>
</reference>
<dbReference type="EMBL" id="FOXQ01000006">
    <property type="protein sequence ID" value="SFQ18896.1"/>
    <property type="molecule type" value="Genomic_DNA"/>
</dbReference>